<accession>A0ABT2K0S0</accession>
<sequence length="301" mass="30354">MGTDPLTEAVRRQVALGRLVPLGGADDGAWITEQAAAGVLRGAAAGLGGVRPGRLRLAPAAAGPSDAPPHGAPEVPPPPGALPHGPLRLSADFEAPGNHPLRPLAERLRAALYTAATERLGLTVSEVDLRVTGLLEAVTGAEEQPELGPEEEREAEPAVARAGEPGPGPGQEGPDPTAEAVAHAALGAPGVAGLAPVLGAHLLHTYGSGDHAVHLVEIATAANHRALDVARGAREAVIAAVREPTEPGPGPFPARQVAVAVLVTAIRRAAPPPSAAHPAETRVGREGAQSASPARSRSRRP</sequence>
<reference evidence="2 3" key="1">
    <citation type="submission" date="2021-10" db="EMBL/GenBank/DDBJ databases">
        <title>Streptomyces gossypii sp. nov., isolated from soil collected from cotton field.</title>
        <authorList>
            <person name="Ge X."/>
            <person name="Chen X."/>
            <person name="Liu W."/>
        </authorList>
    </citation>
    <scope>NUCLEOTIDE SEQUENCE [LARGE SCALE GENOMIC DNA]</scope>
    <source>
        <strain evidence="2 3">N2-109</strain>
    </source>
</reference>
<evidence type="ECO:0000313" key="2">
    <source>
        <dbReference type="EMBL" id="MCT2593774.1"/>
    </source>
</evidence>
<feature type="region of interest" description="Disordered" evidence="1">
    <location>
        <begin position="270"/>
        <end position="301"/>
    </location>
</feature>
<dbReference type="RefSeq" id="WP_260221199.1">
    <property type="nucleotide sequence ID" value="NZ_JAJAGO010000016.1"/>
</dbReference>
<organism evidence="2 3">
    <name type="scientific">Streptomyces gossypii</name>
    <dbReference type="NCBI Taxonomy" id="2883101"/>
    <lineage>
        <taxon>Bacteria</taxon>
        <taxon>Bacillati</taxon>
        <taxon>Actinomycetota</taxon>
        <taxon>Actinomycetes</taxon>
        <taxon>Kitasatosporales</taxon>
        <taxon>Streptomycetaceae</taxon>
        <taxon>Streptomyces</taxon>
    </lineage>
</organism>
<feature type="region of interest" description="Disordered" evidence="1">
    <location>
        <begin position="59"/>
        <end position="84"/>
    </location>
</feature>
<keyword evidence="3" id="KW-1185">Reference proteome</keyword>
<dbReference type="Proteomes" id="UP001156389">
    <property type="component" value="Unassembled WGS sequence"/>
</dbReference>
<feature type="compositionally biased region" description="Acidic residues" evidence="1">
    <location>
        <begin position="143"/>
        <end position="154"/>
    </location>
</feature>
<protein>
    <recommendedName>
        <fullName evidence="4">Nucleopolyhedrovirus P10 family protein</fullName>
    </recommendedName>
</protein>
<evidence type="ECO:0000313" key="3">
    <source>
        <dbReference type="Proteomes" id="UP001156389"/>
    </source>
</evidence>
<evidence type="ECO:0008006" key="4">
    <source>
        <dbReference type="Google" id="ProtNLM"/>
    </source>
</evidence>
<proteinExistence type="predicted"/>
<gene>
    <name evidence="2" type="ORF">LHJ74_28370</name>
</gene>
<evidence type="ECO:0000256" key="1">
    <source>
        <dbReference type="SAM" id="MobiDB-lite"/>
    </source>
</evidence>
<name>A0ABT2K0S0_9ACTN</name>
<dbReference type="EMBL" id="JAJAGO010000016">
    <property type="protein sequence ID" value="MCT2593774.1"/>
    <property type="molecule type" value="Genomic_DNA"/>
</dbReference>
<comment type="caution">
    <text evidence="2">The sequence shown here is derived from an EMBL/GenBank/DDBJ whole genome shotgun (WGS) entry which is preliminary data.</text>
</comment>
<feature type="compositionally biased region" description="Pro residues" evidence="1">
    <location>
        <begin position="66"/>
        <end position="81"/>
    </location>
</feature>
<feature type="region of interest" description="Disordered" evidence="1">
    <location>
        <begin position="140"/>
        <end position="177"/>
    </location>
</feature>